<comment type="caution">
    <text evidence="2">The sequence shown here is derived from an EMBL/GenBank/DDBJ whole genome shotgun (WGS) entry which is preliminary data.</text>
</comment>
<dbReference type="Proteomes" id="UP001500325">
    <property type="component" value="Unassembled WGS sequence"/>
</dbReference>
<gene>
    <name evidence="2" type="ORF">GCM10023215_08090</name>
</gene>
<feature type="domain" description="UspA" evidence="1">
    <location>
        <begin position="78"/>
        <end position="203"/>
    </location>
</feature>
<reference evidence="3" key="1">
    <citation type="journal article" date="2019" name="Int. J. Syst. Evol. Microbiol.">
        <title>The Global Catalogue of Microorganisms (GCM) 10K type strain sequencing project: providing services to taxonomists for standard genome sequencing and annotation.</title>
        <authorList>
            <consortium name="The Broad Institute Genomics Platform"/>
            <consortium name="The Broad Institute Genome Sequencing Center for Infectious Disease"/>
            <person name="Wu L."/>
            <person name="Ma J."/>
        </authorList>
    </citation>
    <scope>NUCLEOTIDE SEQUENCE [LARGE SCALE GENOMIC DNA]</scope>
    <source>
        <strain evidence="3">JCM 18055</strain>
    </source>
</reference>
<accession>A0ABP8W3P7</accession>
<dbReference type="EMBL" id="BAABIC010000002">
    <property type="protein sequence ID" value="GAA4677696.1"/>
    <property type="molecule type" value="Genomic_DNA"/>
</dbReference>
<evidence type="ECO:0000313" key="3">
    <source>
        <dbReference type="Proteomes" id="UP001500325"/>
    </source>
</evidence>
<evidence type="ECO:0000259" key="1">
    <source>
        <dbReference type="Pfam" id="PF00582"/>
    </source>
</evidence>
<dbReference type="InterPro" id="IPR006016">
    <property type="entry name" value="UspA"/>
</dbReference>
<dbReference type="Gene3D" id="3.40.50.12370">
    <property type="match status" value="1"/>
</dbReference>
<keyword evidence="3" id="KW-1185">Reference proteome</keyword>
<organism evidence="2 3">
    <name type="scientific">Pseudonocardia yuanmonensis</name>
    <dbReference type="NCBI Taxonomy" id="1095914"/>
    <lineage>
        <taxon>Bacteria</taxon>
        <taxon>Bacillati</taxon>
        <taxon>Actinomycetota</taxon>
        <taxon>Actinomycetes</taxon>
        <taxon>Pseudonocardiales</taxon>
        <taxon>Pseudonocardiaceae</taxon>
        <taxon>Pseudonocardia</taxon>
    </lineage>
</organism>
<dbReference type="Pfam" id="PF00582">
    <property type="entry name" value="Usp"/>
    <property type="match status" value="1"/>
</dbReference>
<protein>
    <recommendedName>
        <fullName evidence="1">UspA domain-containing protein</fullName>
    </recommendedName>
</protein>
<proteinExistence type="predicted"/>
<evidence type="ECO:0000313" key="2">
    <source>
        <dbReference type="EMBL" id="GAA4677696.1"/>
    </source>
</evidence>
<sequence>MTVLDQSVPTGLGTMLVLPADEVDTPALPTWVRGWVDHAGATAELAPAGAHDVAIARAYRTRRGPVLLLRHDGGSPPRRIVAAVQEHDADRPVVAAAASAAAACRARLRIVHAVPRSFGERSIGLAEAVERGRRLVTSVGTVEQPGVPVGRELVRAWPHEVLDETLDADLLVVGGPRPHGPDELGLTARAAVVHAPCSVLVVPRAC</sequence>
<name>A0ABP8W3P7_9PSEU</name>
<dbReference type="RefSeq" id="WP_345378402.1">
    <property type="nucleotide sequence ID" value="NZ_BAABIC010000002.1"/>
</dbReference>
<dbReference type="SUPFAM" id="SSF52402">
    <property type="entry name" value="Adenine nucleotide alpha hydrolases-like"/>
    <property type="match status" value="1"/>
</dbReference>